<accession>A0A4Y7WWP3</accession>
<dbReference type="RefSeq" id="WP_010898918.1">
    <property type="nucleotide sequence ID" value="NZ_CP040441.1"/>
</dbReference>
<feature type="transmembrane region" description="Helical" evidence="1">
    <location>
        <begin position="6"/>
        <end position="26"/>
    </location>
</feature>
<evidence type="ECO:0000313" key="2">
    <source>
        <dbReference type="EMBL" id="KOO38445.1"/>
    </source>
</evidence>
<accession>A0A0M0KHZ0</accession>
<organism evidence="2">
    <name type="scientific">Halalkalibacterium halodurans</name>
    <name type="common">Bacillus halodurans</name>
    <dbReference type="NCBI Taxonomy" id="86665"/>
    <lineage>
        <taxon>Bacteria</taxon>
        <taxon>Bacillati</taxon>
        <taxon>Bacillota</taxon>
        <taxon>Bacilli</taxon>
        <taxon>Bacillales</taxon>
        <taxon>Bacillaceae</taxon>
        <taxon>Halalkalibacterium (ex Joshi et al. 2022)</taxon>
    </lineage>
</organism>
<keyword evidence="1" id="KW-1133">Transmembrane helix</keyword>
<dbReference type="EMBL" id="LILD01000001">
    <property type="protein sequence ID" value="KOO38445.1"/>
    <property type="molecule type" value="Genomic_DNA"/>
</dbReference>
<gene>
    <name evidence="2" type="ORF">AMD02_05910</name>
</gene>
<name>A0A0M0KHZ0_ALKHA</name>
<protein>
    <submittedName>
        <fullName evidence="2">Uncharacterized protein</fullName>
    </submittedName>
</protein>
<sequence>MRKERLKGIVTTLLSIMIGMILGISMDKSWLADDMYQHVQALRQENGTLVAEKRVWEDFLRQELSSLAVFMSEESHELQSVGEMLSQMGVEAKPLLSEQQLLERKGILIALGEYELEEDVPLLALEEVPTTREDYFKFYISLLRMKEVVESE</sequence>
<reference evidence="2" key="1">
    <citation type="submission" date="2015-08" db="EMBL/GenBank/DDBJ databases">
        <title>Complete DNA Sequence of Pseudomonas syringae pv. actinidiae, the Causal Agent of Kiwifruit Canker Disease.</title>
        <authorList>
            <person name="Rikkerink E.H.A."/>
            <person name="Fineran P.C."/>
        </authorList>
    </citation>
    <scope>NUCLEOTIDE SEQUENCE</scope>
    <source>
        <strain evidence="2">DSM 13666</strain>
    </source>
</reference>
<evidence type="ECO:0000256" key="1">
    <source>
        <dbReference type="SAM" id="Phobius"/>
    </source>
</evidence>
<keyword evidence="1" id="KW-0812">Transmembrane</keyword>
<proteinExistence type="predicted"/>
<keyword evidence="1" id="KW-0472">Membrane</keyword>
<dbReference type="PATRIC" id="fig|136160.3.peg.1480"/>
<dbReference type="AlphaFoldDB" id="A0A0M0KHZ0"/>
<dbReference type="GeneID" id="87598289"/>
<comment type="caution">
    <text evidence="2">The sequence shown here is derived from an EMBL/GenBank/DDBJ whole genome shotgun (WGS) entry which is preliminary data.</text>
</comment>